<name>A0AAD9INB4_PROWI</name>
<organism evidence="2 3">
    <name type="scientific">Prototheca wickerhamii</name>
    <dbReference type="NCBI Taxonomy" id="3111"/>
    <lineage>
        <taxon>Eukaryota</taxon>
        <taxon>Viridiplantae</taxon>
        <taxon>Chlorophyta</taxon>
        <taxon>core chlorophytes</taxon>
        <taxon>Trebouxiophyceae</taxon>
        <taxon>Chlorellales</taxon>
        <taxon>Chlorellaceae</taxon>
        <taxon>Prototheca</taxon>
    </lineage>
</organism>
<feature type="transmembrane region" description="Helical" evidence="1">
    <location>
        <begin position="6"/>
        <end position="24"/>
    </location>
</feature>
<evidence type="ECO:0000313" key="3">
    <source>
        <dbReference type="Proteomes" id="UP001255856"/>
    </source>
</evidence>
<keyword evidence="1" id="KW-0472">Membrane</keyword>
<dbReference type="InterPro" id="IPR037485">
    <property type="entry name" value="PEX22"/>
</dbReference>
<dbReference type="EMBL" id="JASFZW010000001">
    <property type="protein sequence ID" value="KAK2080938.1"/>
    <property type="molecule type" value="Genomic_DNA"/>
</dbReference>
<reference evidence="2" key="1">
    <citation type="submission" date="2021-01" db="EMBL/GenBank/DDBJ databases">
        <authorList>
            <person name="Eckstrom K.M.E."/>
        </authorList>
    </citation>
    <scope>NUCLEOTIDE SEQUENCE</scope>
    <source>
        <strain evidence="2">UVCC 0001</strain>
    </source>
</reference>
<dbReference type="GO" id="GO:0007031">
    <property type="term" value="P:peroxisome organization"/>
    <property type="evidence" value="ECO:0007669"/>
    <property type="project" value="InterPro"/>
</dbReference>
<keyword evidence="1" id="KW-1133">Transmembrane helix</keyword>
<comment type="caution">
    <text evidence="2">The sequence shown here is derived from an EMBL/GenBank/DDBJ whole genome shotgun (WGS) entry which is preliminary data.</text>
</comment>
<dbReference type="PANTHER" id="PTHR34126">
    <property type="entry name" value="PEROXISOME BIOGENESIS PROTEIN 22"/>
    <property type="match status" value="1"/>
</dbReference>
<evidence type="ECO:0000313" key="2">
    <source>
        <dbReference type="EMBL" id="KAK2080938.1"/>
    </source>
</evidence>
<dbReference type="PANTHER" id="PTHR34126:SF1">
    <property type="entry name" value="PEROXISOME BIOGENESIS PROTEIN 22"/>
    <property type="match status" value="1"/>
</dbReference>
<evidence type="ECO:0000256" key="1">
    <source>
        <dbReference type="SAM" id="Phobius"/>
    </source>
</evidence>
<dbReference type="Pfam" id="PF22978">
    <property type="entry name" value="HAD_Pex22"/>
    <property type="match status" value="1"/>
</dbReference>
<protein>
    <submittedName>
        <fullName evidence="2">Uncharacterized protein</fullName>
    </submittedName>
</protein>
<gene>
    <name evidence="2" type="ORF">QBZ16_000792</name>
</gene>
<accession>A0AAD9INB4</accession>
<sequence length="183" mass="18902">MGSVTTAWSVTGLLGLAALVYGLLRLRARQLLSKHRTAQSGPAASPSGESNAAALEEGASLASARAAEALRALLDRGLDVYLLAHVASDVGEAVVRGALEAEGLLGAGPGQVSPHRLLLCGTQIGKVSVVRQLEPELHIDADAETVAELQRFIPRLALVGAGRSAPWPNVMEAGTLEDCLLLS</sequence>
<keyword evidence="3" id="KW-1185">Reference proteome</keyword>
<dbReference type="AlphaFoldDB" id="A0AAD9INB4"/>
<proteinExistence type="predicted"/>
<keyword evidence="1" id="KW-0812">Transmembrane</keyword>
<dbReference type="Proteomes" id="UP001255856">
    <property type="component" value="Unassembled WGS sequence"/>
</dbReference>